<feature type="domain" description="Spore germination GerAC-like C-terminal" evidence="10">
    <location>
        <begin position="196"/>
        <end position="363"/>
    </location>
</feature>
<evidence type="ECO:0000256" key="4">
    <source>
        <dbReference type="ARBA" id="ARBA00022729"/>
    </source>
</evidence>
<dbReference type="Gene3D" id="3.30.300.210">
    <property type="entry name" value="Nutrient germinant receptor protein C, domain 3"/>
    <property type="match status" value="1"/>
</dbReference>
<accession>A0A5B8Z5L5</accession>
<gene>
    <name evidence="12" type="ORF">FSZ17_06250</name>
</gene>
<name>A0A5B8Z5L5_CYTDA</name>
<feature type="signal peptide" evidence="9">
    <location>
        <begin position="1"/>
        <end position="21"/>
    </location>
</feature>
<keyword evidence="7" id="KW-0449">Lipoprotein</keyword>
<sequence>MSRKIILCLVILIMVISGCDAAPIEDLSVSLILGLDLDENDQLLVYMSSPVFNKEAKEKEEVYEVKTFSLRQSREKFDSRVMGLTVGSKTQIFLLGKRLLESKDWFNYIDPFFRDPKNTASARIVAVDGAVSDVIFAKPNDKPRLPLYLTNLIDTTAKRNLVKRTNLQDFRRQIKDKGRTPWIPEIKKDKRIEITGSALLSQSGNNKLSISLDENQLLTILEGKKKKDYSILVPVSLKSMQTSKPYMSFTIPNMKVKKKVVYNGRFIYDIDVKIKIAITEQLFAIDLEKESAQLEKSISKELKKEFSQLIRKIQKAQIDPLGLGLYARAYTYPEWKKVQDQWGETLEKAKINIHVNTEIKSIGTIR</sequence>
<evidence type="ECO:0000313" key="12">
    <source>
        <dbReference type="EMBL" id="QED46899.1"/>
    </source>
</evidence>
<keyword evidence="3" id="KW-0309">Germination</keyword>
<keyword evidence="4 9" id="KW-0732">Signal</keyword>
<reference evidence="13" key="1">
    <citation type="submission" date="2019-08" db="EMBL/GenBank/DDBJ databases">
        <authorList>
            <person name="Zheng X."/>
        </authorList>
    </citation>
    <scope>NUCLEOTIDE SEQUENCE [LARGE SCALE GENOMIC DNA]</scope>
    <source>
        <strain evidence="13">FJAT-25496</strain>
    </source>
</reference>
<dbReference type="AlphaFoldDB" id="A0A5B8Z5L5"/>
<dbReference type="PROSITE" id="PS51257">
    <property type="entry name" value="PROKAR_LIPOPROTEIN"/>
    <property type="match status" value="1"/>
</dbReference>
<dbReference type="NCBIfam" id="TIGR02887">
    <property type="entry name" value="spore_ger_x_C"/>
    <property type="match status" value="1"/>
</dbReference>
<dbReference type="InterPro" id="IPR008844">
    <property type="entry name" value="Spore_GerAC-like"/>
</dbReference>
<dbReference type="Pfam" id="PF05504">
    <property type="entry name" value="Spore_GerAC"/>
    <property type="match status" value="1"/>
</dbReference>
<protein>
    <submittedName>
        <fullName evidence="12">Ger(X)C family spore germination protein</fullName>
    </submittedName>
</protein>
<dbReference type="PANTHER" id="PTHR35789:SF1">
    <property type="entry name" value="SPORE GERMINATION PROTEIN B3"/>
    <property type="match status" value="1"/>
</dbReference>
<evidence type="ECO:0000256" key="7">
    <source>
        <dbReference type="ARBA" id="ARBA00023288"/>
    </source>
</evidence>
<dbReference type="RefSeq" id="WP_057775075.1">
    <property type="nucleotide sequence ID" value="NZ_CP042593.1"/>
</dbReference>
<feature type="coiled-coil region" evidence="8">
    <location>
        <begin position="284"/>
        <end position="319"/>
    </location>
</feature>
<dbReference type="InterPro" id="IPR046953">
    <property type="entry name" value="Spore_GerAC-like_C"/>
</dbReference>
<evidence type="ECO:0000259" key="10">
    <source>
        <dbReference type="Pfam" id="PF05504"/>
    </source>
</evidence>
<dbReference type="PANTHER" id="PTHR35789">
    <property type="entry name" value="SPORE GERMINATION PROTEIN B3"/>
    <property type="match status" value="1"/>
</dbReference>
<evidence type="ECO:0000259" key="11">
    <source>
        <dbReference type="Pfam" id="PF25198"/>
    </source>
</evidence>
<comment type="subcellular location">
    <subcellularLocation>
        <location evidence="1">Membrane</location>
        <topology evidence="1">Lipid-anchor</topology>
    </subcellularLocation>
</comment>
<evidence type="ECO:0000256" key="8">
    <source>
        <dbReference type="SAM" id="Coils"/>
    </source>
</evidence>
<dbReference type="OrthoDB" id="2694406at2"/>
<dbReference type="GO" id="GO:0009847">
    <property type="term" value="P:spore germination"/>
    <property type="evidence" value="ECO:0007669"/>
    <property type="project" value="InterPro"/>
</dbReference>
<evidence type="ECO:0000256" key="3">
    <source>
        <dbReference type="ARBA" id="ARBA00022544"/>
    </source>
</evidence>
<evidence type="ECO:0000256" key="6">
    <source>
        <dbReference type="ARBA" id="ARBA00023139"/>
    </source>
</evidence>
<evidence type="ECO:0000256" key="2">
    <source>
        <dbReference type="ARBA" id="ARBA00007886"/>
    </source>
</evidence>
<dbReference type="Proteomes" id="UP000321555">
    <property type="component" value="Chromosome"/>
</dbReference>
<dbReference type="Pfam" id="PF25198">
    <property type="entry name" value="Spore_GerAC_N"/>
    <property type="match status" value="1"/>
</dbReference>
<evidence type="ECO:0000256" key="1">
    <source>
        <dbReference type="ARBA" id="ARBA00004635"/>
    </source>
</evidence>
<dbReference type="KEGG" id="bda:FSZ17_06250"/>
<keyword evidence="8" id="KW-0175">Coiled coil</keyword>
<evidence type="ECO:0000256" key="5">
    <source>
        <dbReference type="ARBA" id="ARBA00023136"/>
    </source>
</evidence>
<organism evidence="12 13">
    <name type="scientific">Cytobacillus dafuensis</name>
    <name type="common">Bacillus dafuensis</name>
    <dbReference type="NCBI Taxonomy" id="1742359"/>
    <lineage>
        <taxon>Bacteria</taxon>
        <taxon>Bacillati</taxon>
        <taxon>Bacillota</taxon>
        <taxon>Bacilli</taxon>
        <taxon>Bacillales</taxon>
        <taxon>Bacillaceae</taxon>
        <taxon>Cytobacillus</taxon>
    </lineage>
</organism>
<comment type="similarity">
    <text evidence="2">Belongs to the GerABKC lipoprotein family.</text>
</comment>
<dbReference type="InterPro" id="IPR038501">
    <property type="entry name" value="Spore_GerAC_C_sf"/>
</dbReference>
<feature type="chain" id="PRO_5022741799" evidence="9">
    <location>
        <begin position="22"/>
        <end position="366"/>
    </location>
</feature>
<dbReference type="InterPro" id="IPR057336">
    <property type="entry name" value="GerAC_N"/>
</dbReference>
<dbReference type="EMBL" id="CP042593">
    <property type="protein sequence ID" value="QED46899.1"/>
    <property type="molecule type" value="Genomic_DNA"/>
</dbReference>
<feature type="domain" description="Spore germination protein N-terminal" evidence="11">
    <location>
        <begin position="20"/>
        <end position="187"/>
    </location>
</feature>
<keyword evidence="13" id="KW-1185">Reference proteome</keyword>
<evidence type="ECO:0000256" key="9">
    <source>
        <dbReference type="SAM" id="SignalP"/>
    </source>
</evidence>
<dbReference type="GO" id="GO:0016020">
    <property type="term" value="C:membrane"/>
    <property type="evidence" value="ECO:0007669"/>
    <property type="project" value="UniProtKB-SubCell"/>
</dbReference>
<proteinExistence type="inferred from homology"/>
<keyword evidence="5" id="KW-0472">Membrane</keyword>
<evidence type="ECO:0000313" key="13">
    <source>
        <dbReference type="Proteomes" id="UP000321555"/>
    </source>
</evidence>
<dbReference type="STRING" id="1742359.GCA_001439625_04116"/>
<keyword evidence="6" id="KW-0564">Palmitate</keyword>